<evidence type="ECO:0000313" key="1">
    <source>
        <dbReference type="EMBL" id="OKL53584.1"/>
    </source>
</evidence>
<name>A0A1Q5Q150_9ACTO</name>
<dbReference type="InterPro" id="IPR043132">
    <property type="entry name" value="BCAT-like_C"/>
</dbReference>
<dbReference type="EMBL" id="MQVR01000052">
    <property type="protein sequence ID" value="OKL53584.1"/>
    <property type="molecule type" value="Genomic_DNA"/>
</dbReference>
<proteinExistence type="predicted"/>
<dbReference type="Proteomes" id="UP000185628">
    <property type="component" value="Unassembled WGS sequence"/>
</dbReference>
<organism evidence="1 2">
    <name type="scientific">Bowdeniella nasicola</name>
    <dbReference type="NCBI Taxonomy" id="208480"/>
    <lineage>
        <taxon>Bacteria</taxon>
        <taxon>Bacillati</taxon>
        <taxon>Actinomycetota</taxon>
        <taxon>Actinomycetes</taxon>
        <taxon>Actinomycetales</taxon>
        <taxon>Actinomycetaceae</taxon>
        <taxon>Bowdeniella</taxon>
    </lineage>
</organism>
<dbReference type="AlphaFoldDB" id="A0A1Q5Q150"/>
<reference evidence="2" key="1">
    <citation type="submission" date="2016-12" db="EMBL/GenBank/DDBJ databases">
        <authorList>
            <person name="Meng X."/>
        </authorList>
    </citation>
    <scope>NUCLEOTIDE SEQUENCE [LARGE SCALE GENOMIC DNA]</scope>
    <source>
        <strain evidence="2">DSM 19116</strain>
    </source>
</reference>
<gene>
    <name evidence="1" type="ORF">BSZ39_08790</name>
</gene>
<evidence type="ECO:0000313" key="2">
    <source>
        <dbReference type="Proteomes" id="UP000185628"/>
    </source>
</evidence>
<dbReference type="GO" id="GO:0003824">
    <property type="term" value="F:catalytic activity"/>
    <property type="evidence" value="ECO:0007669"/>
    <property type="project" value="InterPro"/>
</dbReference>
<protein>
    <submittedName>
        <fullName evidence="1">Uncharacterized protein</fullName>
    </submittedName>
</protein>
<keyword evidence="2" id="KW-1185">Reference proteome</keyword>
<accession>A0A1Q5Q150</accession>
<sequence>MEDELEDHAVTALLSSTTTPLHHYEGLNCRLVIEWWGAAGERPVEVRDLTVQEAKSADEVFITSSTRDVQAVTSWDNVAFEHGKVTKHAAEVFEAGWMDNLDP</sequence>
<comment type="caution">
    <text evidence="1">The sequence shown here is derived from an EMBL/GenBank/DDBJ whole genome shotgun (WGS) entry which is preliminary data.</text>
</comment>
<dbReference type="SUPFAM" id="SSF56752">
    <property type="entry name" value="D-aminoacid aminotransferase-like PLP-dependent enzymes"/>
    <property type="match status" value="1"/>
</dbReference>
<dbReference type="InterPro" id="IPR036038">
    <property type="entry name" value="Aminotransferase-like"/>
</dbReference>
<dbReference type="Gene3D" id="3.20.10.10">
    <property type="entry name" value="D-amino Acid Aminotransferase, subunit A, domain 2"/>
    <property type="match status" value="1"/>
</dbReference>